<organism evidence="1 2">
    <name type="scientific">Nocardia uniformis</name>
    <dbReference type="NCBI Taxonomy" id="53432"/>
    <lineage>
        <taxon>Bacteria</taxon>
        <taxon>Bacillati</taxon>
        <taxon>Actinomycetota</taxon>
        <taxon>Actinomycetes</taxon>
        <taxon>Mycobacteriales</taxon>
        <taxon>Nocardiaceae</taxon>
        <taxon>Nocardia</taxon>
    </lineage>
</organism>
<gene>
    <name evidence="1" type="ORF">HLB23_04360</name>
</gene>
<evidence type="ECO:0000313" key="1">
    <source>
        <dbReference type="EMBL" id="NNH69112.1"/>
    </source>
</evidence>
<dbReference type="EMBL" id="JABELX010000001">
    <property type="protein sequence ID" value="NNH69112.1"/>
    <property type="molecule type" value="Genomic_DNA"/>
</dbReference>
<dbReference type="AlphaFoldDB" id="A0A849BQZ6"/>
<dbReference type="RefSeq" id="WP_067526913.1">
    <property type="nucleotide sequence ID" value="NZ_JABELX010000001.1"/>
</dbReference>
<name>A0A849BQZ6_9NOCA</name>
<reference evidence="1 2" key="1">
    <citation type="submission" date="2020-05" db="EMBL/GenBank/DDBJ databases">
        <title>MicrobeNet Type strains.</title>
        <authorList>
            <person name="Nicholson A.C."/>
        </authorList>
    </citation>
    <scope>NUCLEOTIDE SEQUENCE [LARGE SCALE GENOMIC DNA]</scope>
    <source>
        <strain evidence="1 2">JCM 3224</strain>
    </source>
</reference>
<keyword evidence="2" id="KW-1185">Reference proteome</keyword>
<comment type="caution">
    <text evidence="1">The sequence shown here is derived from an EMBL/GenBank/DDBJ whole genome shotgun (WGS) entry which is preliminary data.</text>
</comment>
<protein>
    <submittedName>
        <fullName evidence="1">Uncharacterized protein</fullName>
    </submittedName>
</protein>
<dbReference type="Proteomes" id="UP000586827">
    <property type="component" value="Unassembled WGS sequence"/>
</dbReference>
<accession>A0A849BQZ6</accession>
<proteinExistence type="predicted"/>
<evidence type="ECO:0000313" key="2">
    <source>
        <dbReference type="Proteomes" id="UP000586827"/>
    </source>
</evidence>
<sequence length="344" mass="37777">MTNSETWSAAGQLAAQWQESRVVQSFRSEFPQTMPVQEPVACMKELTLQGHTHSSPVHAYRAIPHMGTPMNNRVKMFLAAGTFVDRAVSMLTMWIRSGLPDYPNLHAPQLAAGSYHTMQDSNFDVPWFPEAMTAGLEKDPGPKQANRELGISGYGPAQKLAKAMATTDSWRGFVTAAAILTAESRLELADTRIRLSHRLDEDRRTGLGYDDPRLILKRRKALTALVAGELSGPAADYARAFEEVNDDINFVVTHIFSQLLIFGMPIQMGATEGLELLPGTAPRVKFQTNEVLHVGRLYWSDDPIVADSVHIDSVSLSSSAVHGTVCSCSGTILKGSARAWRRGR</sequence>